<evidence type="ECO:0000313" key="3">
    <source>
        <dbReference type="Proteomes" id="UP000886520"/>
    </source>
</evidence>
<evidence type="ECO:0000259" key="1">
    <source>
        <dbReference type="PROSITE" id="PS50076"/>
    </source>
</evidence>
<feature type="domain" description="J" evidence="1">
    <location>
        <begin position="53"/>
        <end position="131"/>
    </location>
</feature>
<name>A0A9D4UXF4_ADICA</name>
<keyword evidence="3" id="KW-1185">Reference proteome</keyword>
<dbReference type="PRINTS" id="PR00625">
    <property type="entry name" value="JDOMAIN"/>
</dbReference>
<dbReference type="SUPFAM" id="SSF46565">
    <property type="entry name" value="Chaperone J-domain"/>
    <property type="match status" value="1"/>
</dbReference>
<dbReference type="Proteomes" id="UP000886520">
    <property type="component" value="Chromosome 9"/>
</dbReference>
<dbReference type="PROSITE" id="PS50076">
    <property type="entry name" value="DNAJ_2"/>
    <property type="match status" value="1"/>
</dbReference>
<organism evidence="2 3">
    <name type="scientific">Adiantum capillus-veneris</name>
    <name type="common">Maidenhair fern</name>
    <dbReference type="NCBI Taxonomy" id="13818"/>
    <lineage>
        <taxon>Eukaryota</taxon>
        <taxon>Viridiplantae</taxon>
        <taxon>Streptophyta</taxon>
        <taxon>Embryophyta</taxon>
        <taxon>Tracheophyta</taxon>
        <taxon>Polypodiopsida</taxon>
        <taxon>Polypodiidae</taxon>
        <taxon>Polypodiales</taxon>
        <taxon>Pteridineae</taxon>
        <taxon>Pteridaceae</taxon>
        <taxon>Vittarioideae</taxon>
        <taxon>Adiantum</taxon>
    </lineage>
</organism>
<dbReference type="InterPro" id="IPR036869">
    <property type="entry name" value="J_dom_sf"/>
</dbReference>
<sequence>MAASPIVIPSAPLSMRHRHSLRTASPPSSTSLTARMSSGCYAVSSLSPFTQQDPYTTLGLSNDASADEIKKARRRLALKFHPDVCKSESCTEKFIQVEQAYETIMDCLRGKESSFSVDAPEGMMGVYDESWEDWEEWMGWEGAGTRDYSTHINHSL</sequence>
<comment type="caution">
    <text evidence="2">The sequence shown here is derived from an EMBL/GenBank/DDBJ whole genome shotgun (WGS) entry which is preliminary data.</text>
</comment>
<dbReference type="Pfam" id="PF00226">
    <property type="entry name" value="DnaJ"/>
    <property type="match status" value="1"/>
</dbReference>
<protein>
    <recommendedName>
        <fullName evidence="1">J domain-containing protein</fullName>
    </recommendedName>
</protein>
<proteinExistence type="predicted"/>
<gene>
    <name evidence="2" type="ORF">GOP47_0009666</name>
</gene>
<dbReference type="Gene3D" id="1.10.287.110">
    <property type="entry name" value="DnaJ domain"/>
    <property type="match status" value="1"/>
</dbReference>
<evidence type="ECO:0000313" key="2">
    <source>
        <dbReference type="EMBL" id="KAI5075590.1"/>
    </source>
</evidence>
<accession>A0A9D4UXF4</accession>
<dbReference type="CDD" id="cd06257">
    <property type="entry name" value="DnaJ"/>
    <property type="match status" value="1"/>
</dbReference>
<dbReference type="PANTHER" id="PTHR24074">
    <property type="entry name" value="CO-CHAPERONE PROTEIN DJLA"/>
    <property type="match status" value="1"/>
</dbReference>
<dbReference type="EMBL" id="JABFUD020000009">
    <property type="protein sequence ID" value="KAI5075590.1"/>
    <property type="molecule type" value="Genomic_DNA"/>
</dbReference>
<dbReference type="AlphaFoldDB" id="A0A9D4UXF4"/>
<reference evidence="2" key="1">
    <citation type="submission" date="2021-01" db="EMBL/GenBank/DDBJ databases">
        <title>Adiantum capillus-veneris genome.</title>
        <authorList>
            <person name="Fang Y."/>
            <person name="Liao Q."/>
        </authorList>
    </citation>
    <scope>NUCLEOTIDE SEQUENCE</scope>
    <source>
        <strain evidence="2">H3</strain>
        <tissue evidence="2">Leaf</tissue>
    </source>
</reference>
<dbReference type="InterPro" id="IPR050817">
    <property type="entry name" value="DjlA_DnaK_co-chaperone"/>
</dbReference>
<dbReference type="InterPro" id="IPR001623">
    <property type="entry name" value="DnaJ_domain"/>
</dbReference>
<dbReference type="OrthoDB" id="552049at2759"/>
<dbReference type="SMART" id="SM00271">
    <property type="entry name" value="DnaJ"/>
    <property type="match status" value="1"/>
</dbReference>